<dbReference type="Gene3D" id="3.30.2020.30">
    <property type="match status" value="1"/>
</dbReference>
<evidence type="ECO:0000256" key="1">
    <source>
        <dbReference type="ARBA" id="ARBA00022723"/>
    </source>
</evidence>
<evidence type="ECO:0000313" key="5">
    <source>
        <dbReference type="Proteomes" id="UP001374893"/>
    </source>
</evidence>
<evidence type="ECO:0000313" key="4">
    <source>
        <dbReference type="EMBL" id="BCX48894.1"/>
    </source>
</evidence>
<dbReference type="Pfam" id="PF06155">
    <property type="entry name" value="GBBH-like_N"/>
    <property type="match status" value="1"/>
</dbReference>
<dbReference type="InterPro" id="IPR010376">
    <property type="entry name" value="GBBH-like_N"/>
</dbReference>
<organism evidence="4 5">
    <name type="scientific">Haloferula helveola</name>
    <dbReference type="NCBI Taxonomy" id="490095"/>
    <lineage>
        <taxon>Bacteria</taxon>
        <taxon>Pseudomonadati</taxon>
        <taxon>Verrucomicrobiota</taxon>
        <taxon>Verrucomicrobiia</taxon>
        <taxon>Verrucomicrobiales</taxon>
        <taxon>Verrucomicrobiaceae</taxon>
        <taxon>Haloferula</taxon>
    </lineage>
</organism>
<accession>A0ABM7RFN2</accession>
<protein>
    <submittedName>
        <fullName evidence="4">1-(5-phosphoribosyl)-5-[(5-phosphoribosylamino) methylideneamino]imidazole-4-carboxamideisomerase</fullName>
    </submittedName>
</protein>
<feature type="domain" description="Gamma-butyrobetaine hydroxylase-like N-terminal" evidence="3">
    <location>
        <begin position="13"/>
        <end position="95"/>
    </location>
</feature>
<evidence type="ECO:0000259" key="3">
    <source>
        <dbReference type="Pfam" id="PF06155"/>
    </source>
</evidence>
<dbReference type="EMBL" id="AP024702">
    <property type="protein sequence ID" value="BCX48894.1"/>
    <property type="molecule type" value="Genomic_DNA"/>
</dbReference>
<name>A0ABM7RFN2_9BACT</name>
<keyword evidence="2" id="KW-0408">Iron</keyword>
<dbReference type="InterPro" id="IPR038492">
    <property type="entry name" value="GBBH-like_N_sf"/>
</dbReference>
<keyword evidence="5" id="KW-1185">Reference proteome</keyword>
<evidence type="ECO:0000256" key="2">
    <source>
        <dbReference type="ARBA" id="ARBA00023004"/>
    </source>
</evidence>
<gene>
    <name evidence="4" type="ORF">HAHE_28020</name>
</gene>
<proteinExistence type="predicted"/>
<keyword evidence="1" id="KW-0479">Metal-binding</keyword>
<dbReference type="RefSeq" id="WP_338685292.1">
    <property type="nucleotide sequence ID" value="NZ_AP024702.1"/>
</dbReference>
<dbReference type="Proteomes" id="UP001374893">
    <property type="component" value="Chromosome"/>
</dbReference>
<dbReference type="PANTHER" id="PTHR35303">
    <property type="entry name" value="OS02G0197800 PROTEIN"/>
    <property type="match status" value="1"/>
</dbReference>
<sequence>MSIQLLQSAIVGDELALAFSDGTECYLSLTLLRRACPCAACQGEPDALGRVLRPEVQIGSGGFRLLRYAPVGGYALQLFWADGHSTGIYSFDYLRRLDAAQSS</sequence>
<reference evidence="4 5" key="1">
    <citation type="submission" date="2021-06" db="EMBL/GenBank/DDBJ databases">
        <title>Complete genome of Haloferula helveola possessing various polysaccharide degrading enzymes.</title>
        <authorList>
            <person name="Takami H."/>
            <person name="Huang C."/>
            <person name="Hamasaki K."/>
        </authorList>
    </citation>
    <scope>NUCLEOTIDE SEQUENCE [LARGE SCALE GENOMIC DNA]</scope>
    <source>
        <strain evidence="4 5">CN-1</strain>
    </source>
</reference>